<reference evidence="3" key="1">
    <citation type="journal article" date="2019" name="Int. J. Syst. Evol. Microbiol.">
        <title>The Global Catalogue of Microorganisms (GCM) 10K type strain sequencing project: providing services to taxonomists for standard genome sequencing and annotation.</title>
        <authorList>
            <consortium name="The Broad Institute Genomics Platform"/>
            <consortium name="The Broad Institute Genome Sequencing Center for Infectious Disease"/>
            <person name="Wu L."/>
            <person name="Ma J."/>
        </authorList>
    </citation>
    <scope>NUCLEOTIDE SEQUENCE [LARGE SCALE GENOMIC DNA]</scope>
    <source>
        <strain evidence="3">JCM 17695</strain>
    </source>
</reference>
<organism evidence="2 3">
    <name type="scientific">Actinokineospora soli</name>
    <dbReference type="NCBI Taxonomy" id="1048753"/>
    <lineage>
        <taxon>Bacteria</taxon>
        <taxon>Bacillati</taxon>
        <taxon>Actinomycetota</taxon>
        <taxon>Actinomycetes</taxon>
        <taxon>Pseudonocardiales</taxon>
        <taxon>Pseudonocardiaceae</taxon>
        <taxon>Actinokineospora</taxon>
    </lineage>
</organism>
<dbReference type="SUPFAM" id="SSF53067">
    <property type="entry name" value="Actin-like ATPase domain"/>
    <property type="match status" value="1"/>
</dbReference>
<proteinExistence type="predicted"/>
<dbReference type="EMBL" id="JBHTEY010000004">
    <property type="protein sequence ID" value="MFC7615720.1"/>
    <property type="molecule type" value="Genomic_DNA"/>
</dbReference>
<dbReference type="Gene3D" id="3.30.420.40">
    <property type="match status" value="1"/>
</dbReference>
<sequence length="81" mass="8656">MGTVIAVDGGNSKTEVLVCDTAGTVLGYARGPGTNHQTAGEWPRRWPGSAAWWPPPPTAHPRPTSPRSTSRAPTCRSSWRC</sequence>
<dbReference type="Proteomes" id="UP001596512">
    <property type="component" value="Unassembled WGS sequence"/>
</dbReference>
<evidence type="ECO:0000313" key="2">
    <source>
        <dbReference type="EMBL" id="MFC7615720.1"/>
    </source>
</evidence>
<dbReference type="InterPro" id="IPR043129">
    <property type="entry name" value="ATPase_NBD"/>
</dbReference>
<accession>A0ABW2TPJ2</accession>
<feature type="region of interest" description="Disordered" evidence="1">
    <location>
        <begin position="30"/>
        <end position="81"/>
    </location>
</feature>
<feature type="compositionally biased region" description="Pro residues" evidence="1">
    <location>
        <begin position="53"/>
        <end position="64"/>
    </location>
</feature>
<protein>
    <recommendedName>
        <fullName evidence="4">FGGY family of carbohydrate kinases, N-terminal domain</fullName>
    </recommendedName>
</protein>
<feature type="compositionally biased region" description="Low complexity" evidence="1">
    <location>
        <begin position="65"/>
        <end position="81"/>
    </location>
</feature>
<evidence type="ECO:0008006" key="4">
    <source>
        <dbReference type="Google" id="ProtNLM"/>
    </source>
</evidence>
<name>A0ABW2TPJ2_9PSEU</name>
<evidence type="ECO:0000313" key="3">
    <source>
        <dbReference type="Proteomes" id="UP001596512"/>
    </source>
</evidence>
<evidence type="ECO:0000256" key="1">
    <source>
        <dbReference type="SAM" id="MobiDB-lite"/>
    </source>
</evidence>
<keyword evidence="3" id="KW-1185">Reference proteome</keyword>
<gene>
    <name evidence="2" type="ORF">ACFQV2_21710</name>
</gene>
<comment type="caution">
    <text evidence="2">The sequence shown here is derived from an EMBL/GenBank/DDBJ whole genome shotgun (WGS) entry which is preliminary data.</text>
</comment>